<comment type="caution">
    <text evidence="1">The sequence shown here is derived from an EMBL/GenBank/DDBJ whole genome shotgun (WGS) entry which is preliminary data.</text>
</comment>
<evidence type="ECO:0000313" key="2">
    <source>
        <dbReference type="Proteomes" id="UP001607302"/>
    </source>
</evidence>
<reference evidence="1 2" key="1">
    <citation type="journal article" date="2024" name="Ann. Entomol. Soc. Am.">
        <title>Genomic analyses of the southern and eastern yellowjacket wasps (Hymenoptera: Vespidae) reveal evolutionary signatures of social life.</title>
        <authorList>
            <person name="Catto M.A."/>
            <person name="Caine P.B."/>
            <person name="Orr S.E."/>
            <person name="Hunt B.G."/>
            <person name="Goodisman M.A.D."/>
        </authorList>
    </citation>
    <scope>NUCLEOTIDE SEQUENCE [LARGE SCALE GENOMIC DNA]</scope>
    <source>
        <strain evidence="1">233</strain>
        <tissue evidence="1">Head and thorax</tissue>
    </source>
</reference>
<dbReference type="Proteomes" id="UP001607302">
    <property type="component" value="Unassembled WGS sequence"/>
</dbReference>
<gene>
    <name evidence="1" type="ORF">V1478_017245</name>
</gene>
<dbReference type="AlphaFoldDB" id="A0ABD1ZXZ3"/>
<name>A0ABD1ZXZ3_VESSQ</name>
<keyword evidence="2" id="KW-1185">Reference proteome</keyword>
<accession>A0ABD1ZXZ3</accession>
<organism evidence="1 2">
    <name type="scientific">Vespula squamosa</name>
    <name type="common">Southern yellow jacket</name>
    <name type="synonym">Wasp</name>
    <dbReference type="NCBI Taxonomy" id="30214"/>
    <lineage>
        <taxon>Eukaryota</taxon>
        <taxon>Metazoa</taxon>
        <taxon>Ecdysozoa</taxon>
        <taxon>Arthropoda</taxon>
        <taxon>Hexapoda</taxon>
        <taxon>Insecta</taxon>
        <taxon>Pterygota</taxon>
        <taxon>Neoptera</taxon>
        <taxon>Endopterygota</taxon>
        <taxon>Hymenoptera</taxon>
        <taxon>Apocrita</taxon>
        <taxon>Aculeata</taxon>
        <taxon>Vespoidea</taxon>
        <taxon>Vespidae</taxon>
        <taxon>Vespinae</taxon>
        <taxon>Vespula</taxon>
    </lineage>
</organism>
<evidence type="ECO:0000313" key="1">
    <source>
        <dbReference type="EMBL" id="KAL2713052.1"/>
    </source>
</evidence>
<protein>
    <submittedName>
        <fullName evidence="1">Uncharacterized protein</fullName>
    </submittedName>
</protein>
<dbReference type="EMBL" id="JAUDFV010000161">
    <property type="protein sequence ID" value="KAL2713052.1"/>
    <property type="molecule type" value="Genomic_DNA"/>
</dbReference>
<sequence length="104" mass="11342">MEFPRIDPFGSTTFAGGAGQITLQKLVIECGQGSIFDRTVSFHLGKEGRDATLREHRGGKRGFEGETSDRQWRWYWCSGSGSGGDGGVLDGARQKFQASLLVND</sequence>
<proteinExistence type="predicted"/>